<feature type="domain" description="GPI inositol-deacylase PGAP1-like alpha/beta" evidence="1">
    <location>
        <begin position="217"/>
        <end position="282"/>
    </location>
</feature>
<organism evidence="2 3">
    <name type="scientific">Dyella acidiphila</name>
    <dbReference type="NCBI Taxonomy" id="2775866"/>
    <lineage>
        <taxon>Bacteria</taxon>
        <taxon>Pseudomonadati</taxon>
        <taxon>Pseudomonadota</taxon>
        <taxon>Gammaproteobacteria</taxon>
        <taxon>Lysobacterales</taxon>
        <taxon>Rhodanobacteraceae</taxon>
        <taxon>Dyella</taxon>
    </lineage>
</organism>
<dbReference type="Gene3D" id="3.40.50.1820">
    <property type="entry name" value="alpha/beta hydrolase"/>
    <property type="match status" value="1"/>
</dbReference>
<dbReference type="Pfam" id="PF07819">
    <property type="entry name" value="PGAP1"/>
    <property type="match status" value="1"/>
</dbReference>
<dbReference type="InterPro" id="IPR029058">
    <property type="entry name" value="AB_hydrolase_fold"/>
</dbReference>
<evidence type="ECO:0000259" key="1">
    <source>
        <dbReference type="Pfam" id="PF07819"/>
    </source>
</evidence>
<proteinExistence type="predicted"/>
<protein>
    <recommendedName>
        <fullName evidence="1">GPI inositol-deacylase PGAP1-like alpha/beta domain-containing protein</fullName>
    </recommendedName>
</protein>
<gene>
    <name evidence="2" type="ORF">IGX34_11880</name>
</gene>
<dbReference type="RefSeq" id="WP_192555937.1">
    <property type="nucleotide sequence ID" value="NZ_JACZZA010000006.1"/>
</dbReference>
<dbReference type="Proteomes" id="UP000651010">
    <property type="component" value="Unassembled WGS sequence"/>
</dbReference>
<evidence type="ECO:0000313" key="2">
    <source>
        <dbReference type="EMBL" id="MBE1161089.1"/>
    </source>
</evidence>
<dbReference type="InterPro" id="IPR012908">
    <property type="entry name" value="PGAP1-ab_dom-like"/>
</dbReference>
<reference evidence="2 3" key="1">
    <citation type="submission" date="2020-09" db="EMBL/GenBank/DDBJ databases">
        <title>Dyella sp. 7MK23 isolated from forest soil.</title>
        <authorList>
            <person name="Fu J."/>
        </authorList>
    </citation>
    <scope>NUCLEOTIDE SEQUENCE [LARGE SCALE GENOMIC DNA]</scope>
    <source>
        <strain evidence="2 3">7MK23</strain>
    </source>
</reference>
<sequence>MTGETTRPVGTTIGEDGVPVAQTITSPTDDKVRAQCKTLPHTVVPIVFVPGIMGSNLRDKQTKKNIWGLNSVIGMLFQWGFRSSGTRQSKLDPGNAEVDPGGAFPGKSATVPNAAVAKDRGWGTVAKMSYGDFLRWLDNSLNSDFCNSIVQGDDKSPWADFQDKDFSKEWGAEKSFTSLTDAESNQAWNNFYCPVHAVGYNWLQSNGQSGKDLAAKISEIIKTWADYEVGGQKPYKCEQVILVSHSMGGLVSRAATHPSYGACASSVTGIVHGEQPANGAAAAYHHCRSGYGGMTGIVLGRNAEQVTAVFASSPGAMELLPNANYPKSWLKAKDTSGAQPALQLPNSDPYEEIYAKKDPWWRLVDPAFIDPAGTYKKSGTDPWVAYATNLAEVGAFHQGLGTFYHDPTYVHYGASTGKYSAWGDLVWQSSTSISVGQDALLAAMPSDGSNPVTVLGMKFEIVDPQSVGYLQPGDGTVPVCSGEAPNLQGGGSVKQSFRMQGFEHQDAYNNELVRNATLWGIGKLLQQAKVL</sequence>
<evidence type="ECO:0000313" key="3">
    <source>
        <dbReference type="Proteomes" id="UP000651010"/>
    </source>
</evidence>
<dbReference type="EMBL" id="JACZZA010000006">
    <property type="protein sequence ID" value="MBE1161089.1"/>
    <property type="molecule type" value="Genomic_DNA"/>
</dbReference>
<accession>A0ABR9GAN5</accession>
<comment type="caution">
    <text evidence="2">The sequence shown here is derived from an EMBL/GenBank/DDBJ whole genome shotgun (WGS) entry which is preliminary data.</text>
</comment>
<dbReference type="SUPFAM" id="SSF53474">
    <property type="entry name" value="alpha/beta-Hydrolases"/>
    <property type="match status" value="1"/>
</dbReference>
<keyword evidence="3" id="KW-1185">Reference proteome</keyword>
<name>A0ABR9GAN5_9GAMM</name>